<dbReference type="Pfam" id="PF01048">
    <property type="entry name" value="PNP_UDP_1"/>
    <property type="match status" value="1"/>
</dbReference>
<dbReference type="EMBL" id="CP139487">
    <property type="protein sequence ID" value="WPU63273.1"/>
    <property type="molecule type" value="Genomic_DNA"/>
</dbReference>
<dbReference type="GO" id="GO:0009116">
    <property type="term" value="P:nucleoside metabolic process"/>
    <property type="evidence" value="ECO:0007669"/>
    <property type="project" value="InterPro"/>
</dbReference>
<dbReference type="InterPro" id="IPR000845">
    <property type="entry name" value="Nucleoside_phosphorylase_d"/>
</dbReference>
<organism evidence="2 3">
    <name type="scientific">Peredibacter starrii</name>
    <dbReference type="NCBI Taxonomy" id="28202"/>
    <lineage>
        <taxon>Bacteria</taxon>
        <taxon>Pseudomonadati</taxon>
        <taxon>Bdellovibrionota</taxon>
        <taxon>Bacteriovoracia</taxon>
        <taxon>Bacteriovoracales</taxon>
        <taxon>Bacteriovoracaceae</taxon>
        <taxon>Peredibacter</taxon>
    </lineage>
</organism>
<accession>A0AAX4HJ53</accession>
<dbReference type="Proteomes" id="UP001324634">
    <property type="component" value="Chromosome"/>
</dbReference>
<reference evidence="2 3" key="1">
    <citation type="submission" date="2023-11" db="EMBL/GenBank/DDBJ databases">
        <title>Peredibacter starrii A3.12.</title>
        <authorList>
            <person name="Mitchell R.J."/>
        </authorList>
    </citation>
    <scope>NUCLEOTIDE SEQUENCE [LARGE SCALE GENOMIC DNA]</scope>
    <source>
        <strain evidence="2 3">A3.12</strain>
    </source>
</reference>
<dbReference type="GO" id="GO:0003824">
    <property type="term" value="F:catalytic activity"/>
    <property type="evidence" value="ECO:0007669"/>
    <property type="project" value="InterPro"/>
</dbReference>
<dbReference type="RefSeq" id="WP_321389683.1">
    <property type="nucleotide sequence ID" value="NZ_CP139487.1"/>
</dbReference>
<dbReference type="SUPFAM" id="SSF53167">
    <property type="entry name" value="Purine and uridine phosphorylases"/>
    <property type="match status" value="1"/>
</dbReference>
<evidence type="ECO:0000259" key="1">
    <source>
        <dbReference type="Pfam" id="PF01048"/>
    </source>
</evidence>
<evidence type="ECO:0000313" key="3">
    <source>
        <dbReference type="Proteomes" id="UP001324634"/>
    </source>
</evidence>
<evidence type="ECO:0000313" key="2">
    <source>
        <dbReference type="EMBL" id="WPU63273.1"/>
    </source>
</evidence>
<name>A0AAX4HJ53_9BACT</name>
<dbReference type="AlphaFoldDB" id="A0AAX4HJ53"/>
<keyword evidence="3" id="KW-1185">Reference proteome</keyword>
<dbReference type="KEGG" id="psti:SOO65_11310"/>
<gene>
    <name evidence="2" type="ORF">SOO65_11310</name>
</gene>
<dbReference type="Gene3D" id="3.40.50.1580">
    <property type="entry name" value="Nucleoside phosphorylase domain"/>
    <property type="match status" value="1"/>
</dbReference>
<dbReference type="InterPro" id="IPR035994">
    <property type="entry name" value="Nucleoside_phosphorylase_sf"/>
</dbReference>
<proteinExistence type="predicted"/>
<sequence>MHLITMAHLGEAQGVIEKFKLQRIDSDLFKNEELVLILTGEGPFEAAIKTSLMLGKYPITKVINLGIAGALNSELKVGEIYPIRTHYLVQDMRPAFKSFVSADKGEDCLTTFERILDNEKAKALRGMGGIVDREAWGSAYAAKSAGIPFESYKLISDIAGTVGACELVRDNASEFSMKLALHISSVLGQETSTEEIVTVPGFHFTFTSGHRFKTLLSKLSIKYEISTEELLKTFNLDEIRENISFPKDRSKVLLEKMESKLDPFRETLKATKDKWTSPYTKAGISIETDPNWENKEITLKFSVANDTELKSKLETLNKLSLAPFSQMMEGKLDVE</sequence>
<feature type="domain" description="Nucleoside phosphorylase" evidence="1">
    <location>
        <begin position="30"/>
        <end position="83"/>
    </location>
</feature>
<protein>
    <recommendedName>
        <fullName evidence="1">Nucleoside phosphorylase domain-containing protein</fullName>
    </recommendedName>
</protein>